<dbReference type="GO" id="GO:0031297">
    <property type="term" value="P:replication fork processing"/>
    <property type="evidence" value="ECO:0007669"/>
    <property type="project" value="TreeGrafter"/>
</dbReference>
<dbReference type="GO" id="GO:0000014">
    <property type="term" value="F:single-stranded DNA endodeoxyribonuclease activity"/>
    <property type="evidence" value="ECO:0007669"/>
    <property type="project" value="TreeGrafter"/>
</dbReference>
<evidence type="ECO:0000313" key="2">
    <source>
        <dbReference type="WBParaSite" id="Hba_11090"/>
    </source>
</evidence>
<keyword evidence="1" id="KW-1185">Reference proteome</keyword>
<dbReference type="AlphaFoldDB" id="A0A1I7X0W0"/>
<organism evidence="1 2">
    <name type="scientific">Heterorhabditis bacteriophora</name>
    <name type="common">Entomopathogenic nematode worm</name>
    <dbReference type="NCBI Taxonomy" id="37862"/>
    <lineage>
        <taxon>Eukaryota</taxon>
        <taxon>Metazoa</taxon>
        <taxon>Ecdysozoa</taxon>
        <taxon>Nematoda</taxon>
        <taxon>Chromadorea</taxon>
        <taxon>Rhabditida</taxon>
        <taxon>Rhabditina</taxon>
        <taxon>Rhabditomorpha</taxon>
        <taxon>Strongyloidea</taxon>
        <taxon>Heterorhabditidae</taxon>
        <taxon>Heterorhabditis</taxon>
    </lineage>
</organism>
<dbReference type="Gene3D" id="3.30.420.10">
    <property type="entry name" value="Ribonuclease H-like superfamily/Ribonuclease H"/>
    <property type="match status" value="1"/>
</dbReference>
<dbReference type="InterPro" id="IPR001888">
    <property type="entry name" value="Transposase_1"/>
</dbReference>
<dbReference type="WBParaSite" id="Hba_11090">
    <property type="protein sequence ID" value="Hba_11090"/>
    <property type="gene ID" value="Hba_11090"/>
</dbReference>
<evidence type="ECO:0000313" key="1">
    <source>
        <dbReference type="Proteomes" id="UP000095283"/>
    </source>
</evidence>
<dbReference type="PANTHER" id="PTHR46060:SF2">
    <property type="entry name" value="HISTONE-LYSINE N-METHYLTRANSFERASE SETMAR"/>
    <property type="match status" value="1"/>
</dbReference>
<protein>
    <submittedName>
        <fullName evidence="2">Transposase</fullName>
    </submittedName>
</protein>
<sequence length="125" mass="14543">MYDNPKRTYSWVDPGQPNNIHAKNVLLCFWWDMKGVLFYELLQPGEIVSAERYGRQLIDFLDAIEQKRPFSGQRIRKVILLHDNARPDIALSTQQTISNLGWEVFPHAVNSPDLAPADYHLFRSM</sequence>
<dbReference type="GO" id="GO:0003697">
    <property type="term" value="F:single-stranded DNA binding"/>
    <property type="evidence" value="ECO:0007669"/>
    <property type="project" value="TreeGrafter"/>
</dbReference>
<name>A0A1I7X0W0_HETBA</name>
<dbReference type="GO" id="GO:0003690">
    <property type="term" value="F:double-stranded DNA binding"/>
    <property type="evidence" value="ECO:0007669"/>
    <property type="project" value="TreeGrafter"/>
</dbReference>
<reference evidence="2" key="1">
    <citation type="submission" date="2016-11" db="UniProtKB">
        <authorList>
            <consortium name="WormBaseParasite"/>
        </authorList>
    </citation>
    <scope>IDENTIFICATION</scope>
</reference>
<dbReference type="GO" id="GO:0015074">
    <property type="term" value="P:DNA integration"/>
    <property type="evidence" value="ECO:0007669"/>
    <property type="project" value="TreeGrafter"/>
</dbReference>
<proteinExistence type="predicted"/>
<dbReference type="GO" id="GO:0005634">
    <property type="term" value="C:nucleus"/>
    <property type="evidence" value="ECO:0007669"/>
    <property type="project" value="TreeGrafter"/>
</dbReference>
<dbReference type="GO" id="GO:0044547">
    <property type="term" value="F:DNA topoisomerase binding"/>
    <property type="evidence" value="ECO:0007669"/>
    <property type="project" value="TreeGrafter"/>
</dbReference>
<dbReference type="GO" id="GO:0006303">
    <property type="term" value="P:double-strand break repair via nonhomologous end joining"/>
    <property type="evidence" value="ECO:0007669"/>
    <property type="project" value="TreeGrafter"/>
</dbReference>
<dbReference type="GO" id="GO:0000793">
    <property type="term" value="C:condensed chromosome"/>
    <property type="evidence" value="ECO:0007669"/>
    <property type="project" value="TreeGrafter"/>
</dbReference>
<dbReference type="GO" id="GO:0000729">
    <property type="term" value="P:DNA double-strand break processing"/>
    <property type="evidence" value="ECO:0007669"/>
    <property type="project" value="TreeGrafter"/>
</dbReference>
<dbReference type="Proteomes" id="UP000095283">
    <property type="component" value="Unplaced"/>
</dbReference>
<dbReference type="GO" id="GO:0044774">
    <property type="term" value="P:mitotic DNA integrity checkpoint signaling"/>
    <property type="evidence" value="ECO:0007669"/>
    <property type="project" value="TreeGrafter"/>
</dbReference>
<dbReference type="GO" id="GO:0035861">
    <property type="term" value="C:site of double-strand break"/>
    <property type="evidence" value="ECO:0007669"/>
    <property type="project" value="TreeGrafter"/>
</dbReference>
<dbReference type="InterPro" id="IPR036397">
    <property type="entry name" value="RNaseH_sf"/>
</dbReference>
<dbReference type="PANTHER" id="PTHR46060">
    <property type="entry name" value="MARINER MOS1 TRANSPOSASE-LIKE PROTEIN"/>
    <property type="match status" value="1"/>
</dbReference>
<accession>A0A1I7X0W0</accession>
<dbReference type="Pfam" id="PF01359">
    <property type="entry name" value="Transposase_1"/>
    <property type="match status" value="1"/>
</dbReference>
<dbReference type="GO" id="GO:0046975">
    <property type="term" value="F:histone H3K36 methyltransferase activity"/>
    <property type="evidence" value="ECO:0007669"/>
    <property type="project" value="TreeGrafter"/>
</dbReference>
<dbReference type="GO" id="GO:0042800">
    <property type="term" value="F:histone H3K4 methyltransferase activity"/>
    <property type="evidence" value="ECO:0007669"/>
    <property type="project" value="TreeGrafter"/>
</dbReference>
<dbReference type="InterPro" id="IPR052709">
    <property type="entry name" value="Transposase-MT_Hybrid"/>
</dbReference>